<dbReference type="Gene3D" id="3.40.50.2000">
    <property type="entry name" value="Glycogen Phosphorylase B"/>
    <property type="match status" value="2"/>
</dbReference>
<dbReference type="EMBL" id="JABACI010000004">
    <property type="protein sequence ID" value="NLP84835.1"/>
    <property type="molecule type" value="Genomic_DNA"/>
</dbReference>
<evidence type="ECO:0000256" key="3">
    <source>
        <dbReference type="SAM" id="MobiDB-lite"/>
    </source>
</evidence>
<dbReference type="InterPro" id="IPR006326">
    <property type="entry name" value="UDPGT_MGT-like"/>
</dbReference>
<evidence type="ECO:0000256" key="1">
    <source>
        <dbReference type="ARBA" id="ARBA00009995"/>
    </source>
</evidence>
<evidence type="ECO:0000313" key="5">
    <source>
        <dbReference type="EMBL" id="NLP84835.1"/>
    </source>
</evidence>
<keyword evidence="2" id="KW-0808">Transferase</keyword>
<proteinExistence type="inferred from homology"/>
<dbReference type="RefSeq" id="WP_168913297.1">
    <property type="nucleotide sequence ID" value="NZ_JABACI010000004.1"/>
</dbReference>
<dbReference type="Proteomes" id="UP001429745">
    <property type="component" value="Unassembled WGS sequence"/>
</dbReference>
<name>A0ABX1KEP5_9MICO</name>
<dbReference type="NCBIfam" id="TIGR01426">
    <property type="entry name" value="MGT"/>
    <property type="match status" value="1"/>
</dbReference>
<dbReference type="InterPro" id="IPR035595">
    <property type="entry name" value="UDP_glycos_trans_CS"/>
</dbReference>
<feature type="domain" description="Erythromycin biosynthesis protein CIII-like C-terminal" evidence="4">
    <location>
        <begin position="246"/>
        <end position="372"/>
    </location>
</feature>
<dbReference type="InterPro" id="IPR050426">
    <property type="entry name" value="Glycosyltransferase_28"/>
</dbReference>
<sequence length="404" mass="42517">MSTVSFINLAMHGHVNPTLLVVAELVRRGHTVTYCTTPRFARAIEAAGAQVQLYADDDSVLPEHPTPLGMLESLVRAAERNLPTVLDGLRRARPDLIVHSAACPWGLIAARTLDVPAAALFTTFAFGSGTPSPTGPAGLWTSLGAHPRSAARYFTGRSSLARHYDTGGLPRIDLANVTEPLNLVFTSAEFQPHSEQFDKTYRFVGPSLGARPPDPSFPSDDLAAPVLLASLGTVFEAPVPLLRAVADGLAPLGGTVVLATGRTAPEALGSLPPNVIAQRFVPQPDVLAQASVFVTHGGMNSVNEALYAGVPMLVIPQGADQPLVAGRVVDLGAGIALANAEATATVIRSRAGRLLSEPGFRERAVALRQAQRAAGGHVRAADELESYAGRTRPERRGTVLRSGR</sequence>
<protein>
    <submittedName>
        <fullName evidence="5">Oleandomycin glycosyltransferase</fullName>
    </submittedName>
</protein>
<evidence type="ECO:0000256" key="2">
    <source>
        <dbReference type="ARBA" id="ARBA00022679"/>
    </source>
</evidence>
<accession>A0ABX1KEP5</accession>
<gene>
    <name evidence="5" type="ORF">HF576_13340</name>
</gene>
<dbReference type="PANTHER" id="PTHR48050">
    <property type="entry name" value="STEROL 3-BETA-GLUCOSYLTRANSFERASE"/>
    <property type="match status" value="1"/>
</dbReference>
<evidence type="ECO:0000259" key="4">
    <source>
        <dbReference type="Pfam" id="PF06722"/>
    </source>
</evidence>
<comment type="caution">
    <text evidence="5">The sequence shown here is derived from an EMBL/GenBank/DDBJ whole genome shotgun (WGS) entry which is preliminary data.</text>
</comment>
<dbReference type="Pfam" id="PF06722">
    <property type="entry name" value="EryCIII-like_C"/>
    <property type="match status" value="1"/>
</dbReference>
<dbReference type="InterPro" id="IPR010610">
    <property type="entry name" value="EryCIII-like_C"/>
</dbReference>
<dbReference type="CDD" id="cd03784">
    <property type="entry name" value="GT1_Gtf-like"/>
    <property type="match status" value="1"/>
</dbReference>
<dbReference type="SUPFAM" id="SSF53756">
    <property type="entry name" value="UDP-Glycosyltransferase/glycogen phosphorylase"/>
    <property type="match status" value="1"/>
</dbReference>
<keyword evidence="6" id="KW-1185">Reference proteome</keyword>
<dbReference type="PANTHER" id="PTHR48050:SF13">
    <property type="entry name" value="STEROL 3-BETA-GLUCOSYLTRANSFERASE UGT80A2"/>
    <property type="match status" value="1"/>
</dbReference>
<dbReference type="PROSITE" id="PS00375">
    <property type="entry name" value="UDPGT"/>
    <property type="match status" value="1"/>
</dbReference>
<dbReference type="InterPro" id="IPR002213">
    <property type="entry name" value="UDP_glucos_trans"/>
</dbReference>
<reference evidence="5 6" key="1">
    <citation type="submission" date="2020-04" db="EMBL/GenBank/DDBJ databases">
        <title>CFH 90308 Microbacterium sp.</title>
        <authorList>
            <person name="Nie G."/>
            <person name="Ming H."/>
            <person name="Xia T."/>
        </authorList>
    </citation>
    <scope>NUCLEOTIDE SEQUENCE [LARGE SCALE GENOMIC DNA]</scope>
    <source>
        <strain evidence="5 6">CFH 90308</strain>
    </source>
</reference>
<evidence type="ECO:0000313" key="6">
    <source>
        <dbReference type="Proteomes" id="UP001429745"/>
    </source>
</evidence>
<feature type="region of interest" description="Disordered" evidence="3">
    <location>
        <begin position="384"/>
        <end position="404"/>
    </location>
</feature>
<comment type="similarity">
    <text evidence="1">Belongs to the UDP-glycosyltransferase family.</text>
</comment>
<organism evidence="5 6">
    <name type="scientific">Microbacterium salsuginis</name>
    <dbReference type="NCBI Taxonomy" id="2722803"/>
    <lineage>
        <taxon>Bacteria</taxon>
        <taxon>Bacillati</taxon>
        <taxon>Actinomycetota</taxon>
        <taxon>Actinomycetes</taxon>
        <taxon>Micrococcales</taxon>
        <taxon>Microbacteriaceae</taxon>
        <taxon>Microbacterium</taxon>
    </lineage>
</organism>